<dbReference type="STRING" id="721133.SAMN05216176_1177"/>
<dbReference type="EMBL" id="AMSI01000024">
    <property type="protein sequence ID" value="EKF40106.1"/>
    <property type="molecule type" value="Genomic_DNA"/>
</dbReference>
<proteinExistence type="predicted"/>
<dbReference type="SUPFAM" id="SSF53335">
    <property type="entry name" value="S-adenosyl-L-methionine-dependent methyltransferases"/>
    <property type="match status" value="1"/>
</dbReference>
<dbReference type="Gene3D" id="3.40.50.150">
    <property type="entry name" value="Vaccinia Virus protein VP39"/>
    <property type="match status" value="1"/>
</dbReference>
<dbReference type="PROSITE" id="PS51682">
    <property type="entry name" value="SAM_OMT_I"/>
    <property type="match status" value="1"/>
</dbReference>
<dbReference type="PANTHER" id="PTHR43167">
    <property type="entry name" value="PUTATIVE (AFU_ORTHOLOGUE AFUA_6G01830)-RELATED"/>
    <property type="match status" value="1"/>
</dbReference>
<protein>
    <submittedName>
        <fullName evidence="4">O-methyltransferase</fullName>
    </submittedName>
</protein>
<gene>
    <name evidence="4" type="ORF">NA8A_22436</name>
</gene>
<dbReference type="GO" id="GO:0032259">
    <property type="term" value="P:methylation"/>
    <property type="evidence" value="ECO:0007669"/>
    <property type="project" value="UniProtKB-KW"/>
</dbReference>
<name>K2NYI4_9HYPH</name>
<reference evidence="4 5" key="1">
    <citation type="journal article" date="2012" name="J. Bacteriol.">
        <title>Genome Sequence of Nitratireductor indicus Type Strain C115.</title>
        <authorList>
            <person name="Lai Q."/>
            <person name="Li G."/>
            <person name="Yu Z."/>
            <person name="Shao Z."/>
        </authorList>
    </citation>
    <scope>NUCLEOTIDE SEQUENCE [LARGE SCALE GENOMIC DNA]</scope>
    <source>
        <strain evidence="4 5">C115</strain>
    </source>
</reference>
<evidence type="ECO:0000313" key="4">
    <source>
        <dbReference type="EMBL" id="EKF40106.1"/>
    </source>
</evidence>
<dbReference type="InterPro" id="IPR002935">
    <property type="entry name" value="SAM_O-MeTrfase"/>
</dbReference>
<keyword evidence="5" id="KW-1185">Reference proteome</keyword>
<organism evidence="4 5">
    <name type="scientific">Nitratireductor indicus C115</name>
    <dbReference type="NCBI Taxonomy" id="1231190"/>
    <lineage>
        <taxon>Bacteria</taxon>
        <taxon>Pseudomonadati</taxon>
        <taxon>Pseudomonadota</taxon>
        <taxon>Alphaproteobacteria</taxon>
        <taxon>Hyphomicrobiales</taxon>
        <taxon>Phyllobacteriaceae</taxon>
        <taxon>Nitratireductor</taxon>
    </lineage>
</organism>
<dbReference type="GO" id="GO:0008171">
    <property type="term" value="F:O-methyltransferase activity"/>
    <property type="evidence" value="ECO:0007669"/>
    <property type="project" value="InterPro"/>
</dbReference>
<keyword evidence="2 4" id="KW-0808">Transferase</keyword>
<evidence type="ECO:0000256" key="1">
    <source>
        <dbReference type="ARBA" id="ARBA00022603"/>
    </source>
</evidence>
<sequence>MSCTLHRANVVAILKREHQAARTLRDAHRAKQKAEGEFLTHEHDFRTSELHLTQYLSVGPATGRFLYACARSINAQNIVEFGSSFGISTLYLAAAAADTGGRVTGSEYHASKAAKANANLVDAGLSGSAHVIAGDARETLAAIRGPIDLLFLDGAKELYFDLLLMLEERLRPGALVIADNADMLPEEAGFLLHVGEGSDRYVTSLIGFYRGLVSLSVVLPQG</sequence>
<dbReference type="Proteomes" id="UP000007374">
    <property type="component" value="Unassembled WGS sequence"/>
</dbReference>
<evidence type="ECO:0000313" key="5">
    <source>
        <dbReference type="Proteomes" id="UP000007374"/>
    </source>
</evidence>
<dbReference type="PATRIC" id="fig|1231190.3.peg.4631"/>
<evidence type="ECO:0000256" key="3">
    <source>
        <dbReference type="ARBA" id="ARBA00022691"/>
    </source>
</evidence>
<dbReference type="PANTHER" id="PTHR43167:SF1">
    <property type="entry name" value="PUTATIVE (AFU_ORTHOLOGUE AFUA_6G01830)-RELATED"/>
    <property type="match status" value="1"/>
</dbReference>
<dbReference type="eggNOG" id="COG4122">
    <property type="taxonomic scope" value="Bacteria"/>
</dbReference>
<dbReference type="OrthoDB" id="9799672at2"/>
<dbReference type="InterPro" id="IPR029063">
    <property type="entry name" value="SAM-dependent_MTases_sf"/>
</dbReference>
<evidence type="ECO:0000256" key="2">
    <source>
        <dbReference type="ARBA" id="ARBA00022679"/>
    </source>
</evidence>
<keyword evidence="3" id="KW-0949">S-adenosyl-L-methionine</keyword>
<accession>K2NYI4</accession>
<keyword evidence="1 4" id="KW-0489">Methyltransferase</keyword>
<dbReference type="Pfam" id="PF13578">
    <property type="entry name" value="Methyltransf_24"/>
    <property type="match status" value="1"/>
</dbReference>
<comment type="caution">
    <text evidence="4">The sequence shown here is derived from an EMBL/GenBank/DDBJ whole genome shotgun (WGS) entry which is preliminary data.</text>
</comment>
<dbReference type="AlphaFoldDB" id="K2NYI4"/>
<dbReference type="RefSeq" id="WP_009452717.1">
    <property type="nucleotide sequence ID" value="NZ_AMSI01000024.1"/>
</dbReference>